<feature type="domain" description="Ubiquitin-activating enzyme E1 C-terminal" evidence="13">
    <location>
        <begin position="912"/>
        <end position="1037"/>
    </location>
</feature>
<dbReference type="GO" id="GO:0019948">
    <property type="term" value="F:SUMO activating enzyme activity"/>
    <property type="evidence" value="ECO:0007669"/>
    <property type="project" value="TreeGrafter"/>
</dbReference>
<dbReference type="InterPro" id="IPR042063">
    <property type="entry name" value="Ubi_acti_E1_SCCH"/>
</dbReference>
<evidence type="ECO:0000256" key="12">
    <source>
        <dbReference type="SAM" id="MobiDB-lite"/>
    </source>
</evidence>
<dbReference type="Pfam" id="PF16190">
    <property type="entry name" value="E1_FCCH"/>
    <property type="match status" value="1"/>
</dbReference>
<evidence type="ECO:0000256" key="1">
    <source>
        <dbReference type="ARBA" id="ARBA00000488"/>
    </source>
</evidence>
<name>A0AAN8XIQ4_HALRR</name>
<organism evidence="14 15">
    <name type="scientific">Halocaridina rubra</name>
    <name type="common">Hawaiian red shrimp</name>
    <dbReference type="NCBI Taxonomy" id="373956"/>
    <lineage>
        <taxon>Eukaryota</taxon>
        <taxon>Metazoa</taxon>
        <taxon>Ecdysozoa</taxon>
        <taxon>Arthropoda</taxon>
        <taxon>Crustacea</taxon>
        <taxon>Multicrustacea</taxon>
        <taxon>Malacostraca</taxon>
        <taxon>Eumalacostraca</taxon>
        <taxon>Eucarida</taxon>
        <taxon>Decapoda</taxon>
        <taxon>Pleocyemata</taxon>
        <taxon>Caridea</taxon>
        <taxon>Atyoidea</taxon>
        <taxon>Atyidae</taxon>
        <taxon>Halocaridina</taxon>
    </lineage>
</organism>
<dbReference type="GO" id="GO:0004839">
    <property type="term" value="F:ubiquitin activating enzyme activity"/>
    <property type="evidence" value="ECO:0007669"/>
    <property type="project" value="UniProtKB-EC"/>
</dbReference>
<keyword evidence="15" id="KW-1185">Reference proteome</keyword>
<dbReference type="InterPro" id="IPR045886">
    <property type="entry name" value="ThiF/MoeB/HesA"/>
</dbReference>
<protein>
    <recommendedName>
        <fullName evidence="4">E1 ubiquitin-activating enzyme</fullName>
        <ecNumber evidence="4">6.2.1.45</ecNumber>
    </recommendedName>
    <alternativeName>
        <fullName evidence="9">Ubiquitin-activating enzyme E1</fullName>
    </alternativeName>
</protein>
<dbReference type="Gene3D" id="3.40.50.12550">
    <property type="entry name" value="Ubiquitin-activating enzyme E1, inactive adenylation domain, subdomain 2"/>
    <property type="match status" value="1"/>
</dbReference>
<comment type="catalytic activity">
    <reaction evidence="1">
        <text>ATP + ubiquitin + [E1 ubiquitin-activating enzyme]-L-cysteine = AMP + diphosphate + S-ubiquitinyl-[E1 ubiquitin-activating enzyme]-L-cysteine.</text>
        <dbReference type="EC" id="6.2.1.45"/>
    </reaction>
</comment>
<dbReference type="CDD" id="cd01491">
    <property type="entry name" value="Ube1_repeat1"/>
    <property type="match status" value="1"/>
</dbReference>
<dbReference type="Gene3D" id="1.10.10.2660">
    <property type="entry name" value="Ubiquitin-activating enzyme E1, SCCH domain"/>
    <property type="match status" value="1"/>
</dbReference>
<evidence type="ECO:0000256" key="8">
    <source>
        <dbReference type="ARBA" id="ARBA00022840"/>
    </source>
</evidence>
<evidence type="ECO:0000259" key="13">
    <source>
        <dbReference type="SMART" id="SM00985"/>
    </source>
</evidence>
<dbReference type="Gene3D" id="3.10.290.60">
    <property type="entry name" value="Ubiquitin-activating enzyme E1, UFD domain"/>
    <property type="match status" value="1"/>
</dbReference>
<dbReference type="InterPro" id="IPR000594">
    <property type="entry name" value="ThiF_NAD_FAD-bd"/>
</dbReference>
<dbReference type="NCBIfam" id="TIGR01408">
    <property type="entry name" value="Ube1"/>
    <property type="match status" value="1"/>
</dbReference>
<feature type="compositionally biased region" description="Pro residues" evidence="12">
    <location>
        <begin position="11"/>
        <end position="25"/>
    </location>
</feature>
<proteinExistence type="inferred from homology"/>
<dbReference type="SMART" id="SM00985">
    <property type="entry name" value="UBA_e1_C"/>
    <property type="match status" value="1"/>
</dbReference>
<dbReference type="CDD" id="cd01490">
    <property type="entry name" value="Ube1_repeat2"/>
    <property type="match status" value="1"/>
</dbReference>
<evidence type="ECO:0000256" key="3">
    <source>
        <dbReference type="ARBA" id="ARBA00005673"/>
    </source>
</evidence>
<feature type="active site" description="Glycyl thioester intermediate" evidence="10">
    <location>
        <position position="622"/>
    </location>
</feature>
<dbReference type="FunFam" id="3.40.50.720:FF:000015">
    <property type="entry name" value="Ubiquitin-activating enzyme E1 1"/>
    <property type="match status" value="1"/>
</dbReference>
<dbReference type="FunFam" id="3.40.50.12550:FF:000001">
    <property type="entry name" value="Ubiquitin-activating enzyme E1 1"/>
    <property type="match status" value="1"/>
</dbReference>
<dbReference type="FunFam" id="1.10.10.2660:FF:000001">
    <property type="entry name" value="Ubiquitin-activating enzyme E1 1"/>
    <property type="match status" value="1"/>
</dbReference>
<evidence type="ECO:0000313" key="14">
    <source>
        <dbReference type="EMBL" id="KAK7084961.1"/>
    </source>
</evidence>
<dbReference type="PROSITE" id="PS00536">
    <property type="entry name" value="UBIQUITIN_ACTIVAT_1"/>
    <property type="match status" value="1"/>
</dbReference>
<dbReference type="PROSITE" id="PS00865">
    <property type="entry name" value="UBIQUITIN_ACTIVAT_2"/>
    <property type="match status" value="1"/>
</dbReference>
<dbReference type="InterPro" id="IPR032420">
    <property type="entry name" value="E1_4HB"/>
</dbReference>
<evidence type="ECO:0000256" key="5">
    <source>
        <dbReference type="ARBA" id="ARBA00022598"/>
    </source>
</evidence>
<dbReference type="Proteomes" id="UP001381693">
    <property type="component" value="Unassembled WGS sequence"/>
</dbReference>
<evidence type="ECO:0000256" key="9">
    <source>
        <dbReference type="ARBA" id="ARBA00030371"/>
    </source>
</evidence>
<dbReference type="InterPro" id="IPR042302">
    <property type="entry name" value="E1_FCCH_sf"/>
</dbReference>
<dbReference type="PANTHER" id="PTHR10953">
    <property type="entry name" value="UBIQUITIN-ACTIVATING ENZYME E1"/>
    <property type="match status" value="1"/>
</dbReference>
<dbReference type="InterPro" id="IPR042449">
    <property type="entry name" value="Ub-E1_IAD_1"/>
</dbReference>
<dbReference type="PRINTS" id="PR01849">
    <property type="entry name" value="UBIQUITINACT"/>
</dbReference>
<keyword evidence="6 11" id="KW-0547">Nucleotide-binding</keyword>
<comment type="pathway">
    <text evidence="2">Protein modification; protein ubiquitination.</text>
</comment>
<gene>
    <name evidence="14" type="primary">UBA1</name>
    <name evidence="14" type="ORF">SK128_027779</name>
</gene>
<accession>A0AAN8XIQ4</accession>
<evidence type="ECO:0000256" key="11">
    <source>
        <dbReference type="RuleBase" id="RU000519"/>
    </source>
</evidence>
<dbReference type="Gene3D" id="3.50.50.80">
    <property type="entry name" value="Ubiquitin-activating enzyme E1, inactive adenylation domain, subdomain 1"/>
    <property type="match status" value="1"/>
</dbReference>
<comment type="caution">
    <text evidence="14">The sequence shown here is derived from an EMBL/GenBank/DDBJ whole genome shotgun (WGS) entry which is preliminary data.</text>
</comment>
<dbReference type="GO" id="GO:0005524">
    <property type="term" value="F:ATP binding"/>
    <property type="evidence" value="ECO:0007669"/>
    <property type="project" value="UniProtKB-KW"/>
</dbReference>
<dbReference type="SUPFAM" id="SSF69572">
    <property type="entry name" value="Activating enzymes of the ubiquitin-like proteins"/>
    <property type="match status" value="2"/>
</dbReference>
<evidence type="ECO:0000256" key="10">
    <source>
        <dbReference type="PROSITE-ProRule" id="PRU10132"/>
    </source>
</evidence>
<dbReference type="EMBL" id="JAXCGZ010001935">
    <property type="protein sequence ID" value="KAK7084961.1"/>
    <property type="molecule type" value="Genomic_DNA"/>
</dbReference>
<dbReference type="InterPro" id="IPR035985">
    <property type="entry name" value="Ubiquitin-activating_enz"/>
</dbReference>
<keyword evidence="8 11" id="KW-0067">ATP-binding</keyword>
<dbReference type="Pfam" id="PF00899">
    <property type="entry name" value="ThiF"/>
    <property type="match status" value="1"/>
</dbReference>
<dbReference type="InterPro" id="IPR018965">
    <property type="entry name" value="Ub-activating_enz_E1_C"/>
</dbReference>
<reference evidence="14 15" key="1">
    <citation type="submission" date="2023-11" db="EMBL/GenBank/DDBJ databases">
        <title>Halocaridina rubra genome assembly.</title>
        <authorList>
            <person name="Smith C."/>
        </authorList>
    </citation>
    <scope>NUCLEOTIDE SEQUENCE [LARGE SCALE GENOMIC DNA]</scope>
    <source>
        <strain evidence="14">EP-1</strain>
        <tissue evidence="14">Whole</tissue>
    </source>
</reference>
<dbReference type="InterPro" id="IPR018074">
    <property type="entry name" value="UBQ-activ_enz_E1_CS"/>
</dbReference>
<dbReference type="FunFam" id="3.50.50.80:FF:000001">
    <property type="entry name" value="ubiquitin-like modifier-activating enzyme 1"/>
    <property type="match status" value="1"/>
</dbReference>
<feature type="region of interest" description="Disordered" evidence="12">
    <location>
        <begin position="1"/>
        <end position="26"/>
    </location>
</feature>
<dbReference type="PANTHER" id="PTHR10953:SF4">
    <property type="entry name" value="UBIQUITIN-ACTIVATING ENZYME E1 C-TERMINAL DOMAIN-CONTAINING PROTEIN"/>
    <property type="match status" value="1"/>
</dbReference>
<dbReference type="Pfam" id="PF16191">
    <property type="entry name" value="E1_4HB"/>
    <property type="match status" value="1"/>
</dbReference>
<evidence type="ECO:0000256" key="4">
    <source>
        <dbReference type="ARBA" id="ARBA00012990"/>
    </source>
</evidence>
<dbReference type="InterPro" id="IPR032418">
    <property type="entry name" value="E1_FCCH"/>
</dbReference>
<evidence type="ECO:0000256" key="6">
    <source>
        <dbReference type="ARBA" id="ARBA00022741"/>
    </source>
</evidence>
<dbReference type="InterPro" id="IPR018075">
    <property type="entry name" value="UBQ-activ_enz_E1"/>
</dbReference>
<dbReference type="Pfam" id="PF10585">
    <property type="entry name" value="UBA_E1_SCCH"/>
    <property type="match status" value="1"/>
</dbReference>
<dbReference type="FunFam" id="3.10.290.60:FF:000002">
    <property type="entry name" value="Ubiquitin-like modifier-activating enzyme 1"/>
    <property type="match status" value="1"/>
</dbReference>
<evidence type="ECO:0000256" key="7">
    <source>
        <dbReference type="ARBA" id="ARBA00022786"/>
    </source>
</evidence>
<dbReference type="EC" id="6.2.1.45" evidence="4"/>
<dbReference type="AlphaFoldDB" id="A0AAN8XIQ4"/>
<dbReference type="GO" id="GO:0005737">
    <property type="term" value="C:cytoplasm"/>
    <property type="evidence" value="ECO:0007669"/>
    <property type="project" value="TreeGrafter"/>
</dbReference>
<dbReference type="InterPro" id="IPR019572">
    <property type="entry name" value="UBA_E1_SCCH"/>
</dbReference>
<dbReference type="Gene3D" id="3.40.50.720">
    <property type="entry name" value="NAD(P)-binding Rossmann-like Domain"/>
    <property type="match status" value="1"/>
</dbReference>
<evidence type="ECO:0000256" key="2">
    <source>
        <dbReference type="ARBA" id="ARBA00004906"/>
    </source>
</evidence>
<comment type="similarity">
    <text evidence="3 11">Belongs to the ubiquitin-activating E1 family.</text>
</comment>
<dbReference type="Gene3D" id="2.40.30.180">
    <property type="entry name" value="Ubiquitin-activating enzyme E1, FCCH domain"/>
    <property type="match status" value="1"/>
</dbReference>
<evidence type="ECO:0000313" key="15">
    <source>
        <dbReference type="Proteomes" id="UP001381693"/>
    </source>
</evidence>
<dbReference type="GO" id="GO:0016925">
    <property type="term" value="P:protein sumoylation"/>
    <property type="evidence" value="ECO:0007669"/>
    <property type="project" value="TreeGrafter"/>
</dbReference>
<dbReference type="Pfam" id="PF09358">
    <property type="entry name" value="E1_UFD"/>
    <property type="match status" value="1"/>
</dbReference>
<sequence length="1043" mass="115774">MSHLLKADNSQPPPYKRPRLQPPPAALNGNMNMAANGSGQDIDESLYSRQLYVLGHDAMRRMASSDVLISGLGGLGVEIAKNVILGGVKSVTLHDTKETTNRDLSTQFFLTVEDIGTDRASACHQRLAELNTYVPISPANGSLTEEFLKKFRVVVLTDATQEEQLRVSSICHANNIAFIVATTKGLFGQIFCDFGEEFEVVDTNGENPSSAMVAGITKEETSVVTCLDESRHGFEDGDYVTFSEVQGMTELNGCSPFKIKVLGPFTFSIGDTSEYSDYIRGGIVSQVKVPQKMNFKSMEESMKSPAFVMTDFAKFDRPGILHIAFQTIHEYEKQNGSAPSPWSEGDADKFLGLFKEINSSSAARVEEIDEDLVKQFAKLAAGGLAPLDAVIGGIVAQEVMKACSGKFTPINQWLYFDALECLPEDTSALTEENCAPVGSRYDTQIAVFGKDFQDKLGSLKYFVVGAGAIGCELLKNFAMLGIGAGEGGHIVVTDMDLIEKSNLNRQFLFRPWDVQKAKSDTAAAAVKKMNPQVNIVAHQNRVGPDTERVYDDSFFEPLDGVANALDNVEARLYMDRRCVYYRKPLLESGTLGTKGNVQVVVPHLTESYGSSQDPPEKSIPICTLKNFPNAIEHTLQWARDMFEGEFKQAAENAAQYLIDPKFMERALKLPGSQPMETLDSVKRALVDDRPQSFEDCIFWARKHFGEHFYNQIVQLLHNFPKDQTTSSGEPFWSGPKRCPHAIRFDVNNELHLDYIVAAANLKAEVYGIPQVSDRQKVANIVSGIEIPEFVPRSGVKIAITDAEAEAQSNQVDSERLSGLQESIPLASSFNNLRLTPLDFEKDDDTNFHMDFIVAASNLRAENYDIPPADRHKSKLIAGKIIPAIATTTALVSGLVSLELIKLAQGHNKMESFKNGFINLALPFFGFSEPIAAPTNKYYDKEWTLWDRFEVDGEMTLEEFIKYFEEKHELEITMLSQGVSMLYSFFMPPAKRTERMSLPMSEVVKKVSKKKIEPHVRALVLEVCANDKDGEDVEVPYVKYNLPL</sequence>
<keyword evidence="7 11" id="KW-0833">Ubl conjugation pathway</keyword>
<dbReference type="InterPro" id="IPR033127">
    <property type="entry name" value="UBQ-activ_enz_E1_Cys_AS"/>
</dbReference>
<keyword evidence="5 11" id="KW-0436">Ligase</keyword>
<dbReference type="InterPro" id="IPR038252">
    <property type="entry name" value="UBA_E1_C_sf"/>
</dbReference>
<dbReference type="InterPro" id="IPR000011">
    <property type="entry name" value="UBQ/SUMO-activ_enz_E1-like"/>
</dbReference>
<dbReference type="FunFam" id="2.40.30.180:FF:000001">
    <property type="entry name" value="ubiquitin-like modifier-activating enzyme 1"/>
    <property type="match status" value="1"/>
</dbReference>
<dbReference type="GO" id="GO:0031510">
    <property type="term" value="C:SUMO activating enzyme complex"/>
    <property type="evidence" value="ECO:0007669"/>
    <property type="project" value="TreeGrafter"/>
</dbReference>